<dbReference type="Proteomes" id="UP001057402">
    <property type="component" value="Chromosome 2"/>
</dbReference>
<organism evidence="1 2">
    <name type="scientific">Melastoma candidum</name>
    <dbReference type="NCBI Taxonomy" id="119954"/>
    <lineage>
        <taxon>Eukaryota</taxon>
        <taxon>Viridiplantae</taxon>
        <taxon>Streptophyta</taxon>
        <taxon>Embryophyta</taxon>
        <taxon>Tracheophyta</taxon>
        <taxon>Spermatophyta</taxon>
        <taxon>Magnoliopsida</taxon>
        <taxon>eudicotyledons</taxon>
        <taxon>Gunneridae</taxon>
        <taxon>Pentapetalae</taxon>
        <taxon>rosids</taxon>
        <taxon>malvids</taxon>
        <taxon>Myrtales</taxon>
        <taxon>Melastomataceae</taxon>
        <taxon>Melastomatoideae</taxon>
        <taxon>Melastomateae</taxon>
        <taxon>Melastoma</taxon>
    </lineage>
</organism>
<gene>
    <name evidence="1" type="ORF">MLD38_004336</name>
</gene>
<sequence>MDDDDDEVREHSQPSYYFPPASAPDNHSFWPPPRHDSAYLNDDHDSILSEFGWCLRSEFDPIGGCRSPSSSGLFSLPVGGGETATATTTTTTSNQSEGSSKHQPEEGEKGEDLPSPEMTNKGVKKVQKRIRQQRVAFLTKSEIENLEDGYRWRKYGQKVVKNSPFPRSYYRCTNSRCTVKKRVERSSEDPSVVITTYEGQHCHHSAGFPRGGLLISHDTASSAVLSSRNLMVSSPTVASQSSQVCRQYPTDSTSSKSQIGQWPSSRAGRPSSDTADDEGSFGDGMVPPDTRHG</sequence>
<evidence type="ECO:0000313" key="2">
    <source>
        <dbReference type="Proteomes" id="UP001057402"/>
    </source>
</evidence>
<protein>
    <submittedName>
        <fullName evidence="1">Uncharacterized protein</fullName>
    </submittedName>
</protein>
<comment type="caution">
    <text evidence="1">The sequence shown here is derived from an EMBL/GenBank/DDBJ whole genome shotgun (WGS) entry which is preliminary data.</text>
</comment>
<name>A0ACB9S985_9MYRT</name>
<proteinExistence type="predicted"/>
<keyword evidence="2" id="KW-1185">Reference proteome</keyword>
<accession>A0ACB9S985</accession>
<evidence type="ECO:0000313" key="1">
    <source>
        <dbReference type="EMBL" id="KAI4386404.1"/>
    </source>
</evidence>
<reference evidence="2" key="1">
    <citation type="journal article" date="2023" name="Front. Plant Sci.">
        <title>Chromosomal-level genome assembly of Melastoma candidum provides insights into trichome evolution.</title>
        <authorList>
            <person name="Zhong Y."/>
            <person name="Wu W."/>
            <person name="Sun C."/>
            <person name="Zou P."/>
            <person name="Liu Y."/>
            <person name="Dai S."/>
            <person name="Zhou R."/>
        </authorList>
    </citation>
    <scope>NUCLEOTIDE SEQUENCE [LARGE SCALE GENOMIC DNA]</scope>
</reference>
<dbReference type="EMBL" id="CM042881">
    <property type="protein sequence ID" value="KAI4386404.1"/>
    <property type="molecule type" value="Genomic_DNA"/>
</dbReference>